<keyword evidence="3" id="KW-1185">Reference proteome</keyword>
<dbReference type="RefSeq" id="WP_006302756.1">
    <property type="nucleotide sequence ID" value="NZ_ACGK02000001.1"/>
</dbReference>
<dbReference type="GeneID" id="93210181"/>
<keyword evidence="1" id="KW-0472">Membrane</keyword>
<comment type="caution">
    <text evidence="2">The sequence shown here is derived from an EMBL/GenBank/DDBJ whole genome shotgun (WGS) entry which is preliminary data.</text>
</comment>
<dbReference type="Proteomes" id="UP000005947">
    <property type="component" value="Unassembled WGS sequence"/>
</dbReference>
<dbReference type="OrthoDB" id="3182351at2"/>
<name>F1T4I4_9ACTN</name>
<evidence type="ECO:0000313" key="3">
    <source>
        <dbReference type="Proteomes" id="UP000005947"/>
    </source>
</evidence>
<keyword evidence="1" id="KW-0812">Transmembrane</keyword>
<proteinExistence type="predicted"/>
<organism evidence="2 3">
    <name type="scientific">Fannyhessea vaginae DSM 15829</name>
    <dbReference type="NCBI Taxonomy" id="525256"/>
    <lineage>
        <taxon>Bacteria</taxon>
        <taxon>Bacillati</taxon>
        <taxon>Actinomycetota</taxon>
        <taxon>Coriobacteriia</taxon>
        <taxon>Coriobacteriales</taxon>
        <taxon>Atopobiaceae</taxon>
        <taxon>Fannyhessea</taxon>
    </lineage>
</organism>
<keyword evidence="1" id="KW-1133">Transmembrane helix</keyword>
<dbReference type="eggNOG" id="ENOG50347CX">
    <property type="taxonomic scope" value="Bacteria"/>
</dbReference>
<evidence type="ECO:0000256" key="1">
    <source>
        <dbReference type="SAM" id="Phobius"/>
    </source>
</evidence>
<sequence>MFDNTLHHLCSALAARIDIFCSNNRNVCRFNSHIAVLQDNAGQMCVELVVLMPIILVVILISYNVGMYCNLCSRFDRCAREAILVQGVAPAGEQSAQHACEEIQNQLQASMDTELCDIEVQNDALHADPSRPLSYAVSPLLTRYTCTMKYKPWPSSFVCAGVAFSPQAYVEHKKFLVVDRFRAGVLV</sequence>
<protein>
    <recommendedName>
        <fullName evidence="4">TadE-like protein</fullName>
    </recommendedName>
</protein>
<feature type="transmembrane region" description="Helical" evidence="1">
    <location>
        <begin position="48"/>
        <end position="71"/>
    </location>
</feature>
<accession>F1T4I4</accession>
<evidence type="ECO:0008006" key="4">
    <source>
        <dbReference type="Google" id="ProtNLM"/>
    </source>
</evidence>
<dbReference type="EMBL" id="ACGK02000001">
    <property type="protein sequence ID" value="EGF23628.1"/>
    <property type="molecule type" value="Genomic_DNA"/>
</dbReference>
<dbReference type="AlphaFoldDB" id="F1T4I4"/>
<gene>
    <name evidence="2" type="ORF">HMPREF0091_10575</name>
</gene>
<evidence type="ECO:0000313" key="2">
    <source>
        <dbReference type="EMBL" id="EGF23628.1"/>
    </source>
</evidence>
<reference evidence="2 3" key="1">
    <citation type="submission" date="2011-02" db="EMBL/GenBank/DDBJ databases">
        <authorList>
            <person name="Muzny D."/>
            <person name="Qin X."/>
            <person name="Buhay C."/>
            <person name="Dugan-Rocha S."/>
            <person name="Ding Y."/>
            <person name="Chen G."/>
            <person name="Hawes A."/>
            <person name="Holder M."/>
            <person name="Jhangiani S."/>
            <person name="Johnson A."/>
            <person name="Khan Z."/>
            <person name="Li Z."/>
            <person name="Liu W."/>
            <person name="Liu X."/>
            <person name="Perez L."/>
            <person name="Shen H."/>
            <person name="Wang Q."/>
            <person name="Watt J."/>
            <person name="Xi L."/>
            <person name="Xin Y."/>
            <person name="Zhou J."/>
            <person name="Deng J."/>
            <person name="Jiang H."/>
            <person name="Liu Y."/>
            <person name="Qu J."/>
            <person name="Song X.-Z."/>
            <person name="Zhang L."/>
            <person name="Villasana D."/>
            <person name="Johnson A."/>
            <person name="Liu J."/>
            <person name="Liyanage D."/>
            <person name="Lorensuhewa L."/>
            <person name="Robinson T."/>
            <person name="Song A."/>
            <person name="Song B.-B."/>
            <person name="Dinh H."/>
            <person name="Thornton R."/>
            <person name="Coyle M."/>
            <person name="Francisco L."/>
            <person name="Jackson L."/>
            <person name="Javaid M."/>
            <person name="Korchina V."/>
            <person name="Kovar C."/>
            <person name="Mata R."/>
            <person name="Mathew T."/>
            <person name="Ngo R."/>
            <person name="Nguyen L."/>
            <person name="Nguyen N."/>
            <person name="Okwuonu G."/>
            <person name="Ongeri F."/>
            <person name="Pham C."/>
            <person name="Simmons D."/>
            <person name="Wilczek-Boney K."/>
            <person name="Hale W."/>
            <person name="Jakkamsetti A."/>
            <person name="Pham P."/>
            <person name="Ruth R."/>
            <person name="San Lucas F."/>
            <person name="Warren J."/>
            <person name="Zhang J."/>
            <person name="Zhao Z."/>
            <person name="Zhou C."/>
            <person name="Zhu D."/>
            <person name="Lee S."/>
            <person name="Bess C."/>
            <person name="Blankenburg K."/>
            <person name="Forbes L."/>
            <person name="Fu Q."/>
            <person name="Gubbala S."/>
            <person name="Hirani K."/>
            <person name="Jayaseelan J.C."/>
            <person name="Lara F."/>
            <person name="Munidasa M."/>
            <person name="Palculict T."/>
            <person name="Patil S."/>
            <person name="Pu L.-L."/>
            <person name="Saada N."/>
            <person name="Tang L."/>
            <person name="Weissenberger G."/>
            <person name="Zhu Y."/>
            <person name="Hemphill L."/>
            <person name="Shang Y."/>
            <person name="Youmans B."/>
            <person name="Ayvaz T."/>
            <person name="Ross M."/>
            <person name="Santibanez J."/>
            <person name="Aqrawi P."/>
            <person name="Gross S."/>
            <person name="Joshi V."/>
            <person name="Fowler G."/>
            <person name="Nazareth L."/>
            <person name="Reid J."/>
            <person name="Worley K."/>
            <person name="Petrosino J."/>
            <person name="Highlander S."/>
            <person name="Gibbs R."/>
        </authorList>
    </citation>
    <scope>NUCLEOTIDE SEQUENCE [LARGE SCALE GENOMIC DNA]</scope>
    <source>
        <strain evidence="2 3">DSM 15829</strain>
    </source>
</reference>